<evidence type="ECO:0000313" key="1">
    <source>
        <dbReference type="EMBL" id="KIE45563.1"/>
    </source>
</evidence>
<gene>
    <name evidence="1" type="ORF">U732_2491</name>
</gene>
<dbReference type="RefSeq" id="WP_039634973.1">
    <property type="nucleotide sequence ID" value="NZ_AYSO01000019.1"/>
</dbReference>
<dbReference type="PANTHER" id="PTHR40056">
    <property type="entry name" value="HYPOTHETICAL CYTOSOLIC PROTEIN"/>
    <property type="match status" value="1"/>
</dbReference>
<dbReference type="Pfam" id="PF08876">
    <property type="entry name" value="DUF1836"/>
    <property type="match status" value="1"/>
</dbReference>
<reference evidence="1 2" key="1">
    <citation type="journal article" date="2015" name="Infect. Genet. Evol.">
        <title>Genomic sequences of six botulinum neurotoxin-producing strains representing three clostridial species illustrate the mobility and diversity of botulinum neurotoxin genes.</title>
        <authorList>
            <person name="Smith T.J."/>
            <person name="Hill K.K."/>
            <person name="Xie G."/>
            <person name="Foley B.T."/>
            <person name="Williamson C.H."/>
            <person name="Foster J.T."/>
            <person name="Johnson S.L."/>
            <person name="Chertkov O."/>
            <person name="Teshima H."/>
            <person name="Gibbons H.S."/>
            <person name="Johnsky L.A."/>
            <person name="Karavis M.A."/>
            <person name="Smith L.A."/>
        </authorList>
    </citation>
    <scope>NUCLEOTIDE SEQUENCE [LARGE SCALE GENOMIC DNA]</scope>
    <source>
        <strain evidence="1 2">CDC 2741</strain>
    </source>
</reference>
<dbReference type="EMBL" id="AYSO01000019">
    <property type="protein sequence ID" value="KIE45563.1"/>
    <property type="molecule type" value="Genomic_DNA"/>
</dbReference>
<name>A0A0C1U218_9CLOT</name>
<dbReference type="InterPro" id="IPR014975">
    <property type="entry name" value="DUF1836"/>
</dbReference>
<dbReference type="STRING" id="29341.RSJ17_00770"/>
<keyword evidence="2" id="KW-1185">Reference proteome</keyword>
<evidence type="ECO:0008006" key="3">
    <source>
        <dbReference type="Google" id="ProtNLM"/>
    </source>
</evidence>
<evidence type="ECO:0000313" key="2">
    <source>
        <dbReference type="Proteomes" id="UP000031366"/>
    </source>
</evidence>
<accession>A0A0C1U218</accession>
<comment type="caution">
    <text evidence="1">The sequence shown here is derived from an EMBL/GenBank/DDBJ whole genome shotgun (WGS) entry which is preliminary data.</text>
</comment>
<dbReference type="AlphaFoldDB" id="A0A0C1U218"/>
<organism evidence="1 2">
    <name type="scientific">Clostridium argentinense CDC 2741</name>
    <dbReference type="NCBI Taxonomy" id="1418104"/>
    <lineage>
        <taxon>Bacteria</taxon>
        <taxon>Bacillati</taxon>
        <taxon>Bacillota</taxon>
        <taxon>Clostridia</taxon>
        <taxon>Eubacteriales</taxon>
        <taxon>Clostridiaceae</taxon>
        <taxon>Clostridium</taxon>
    </lineage>
</organism>
<proteinExistence type="predicted"/>
<protein>
    <recommendedName>
        <fullName evidence="3">DUF1836 domain-containing protein</fullName>
    </recommendedName>
</protein>
<sequence length="216" mass="25502">MENNSNQENNNVKKGFSPEALSNILGRISVMAEEIAEKSVIPYEELPQYDLFLSQVKDYLNDRFDDDNFTNNILQNYIKSEVISKPEDGKKRGYTKIHLIQLVLLSYMRPILTTEEIRKVFKLAFNEINTREDDILSWEDTYEVFSKMQKDSFNALFINEEFNDKEKLSDYFKNHDFKEEEHERILVFLVVMTLVAQASSIKKLVRRIVSEYTDEN</sequence>
<dbReference type="Proteomes" id="UP000031366">
    <property type="component" value="Unassembled WGS sequence"/>
</dbReference>
<dbReference type="PANTHER" id="PTHR40056:SF1">
    <property type="entry name" value="DUF1836 DOMAIN-CONTAINING PROTEIN"/>
    <property type="match status" value="1"/>
</dbReference>
<dbReference type="OrthoDB" id="1924246at2"/>